<evidence type="ECO:0000256" key="1">
    <source>
        <dbReference type="SAM" id="MobiDB-lite"/>
    </source>
</evidence>
<dbReference type="AlphaFoldDB" id="A0A8H4ERZ1"/>
<dbReference type="Proteomes" id="UP000439903">
    <property type="component" value="Unassembled WGS sequence"/>
</dbReference>
<sequence length="135" mass="15497">MKFLAKSSDKESSKPRTLSKKQVRTITNKSVSNESTCIPFEQINPNNTMLANNIAWPYQQNQNLNNNYTSTRHISYPRLSSNIDPVLYNLDNTRLLNENTDVLHASPLFHNPNIEYQSVATKNFNTSEDQYQSLS</sequence>
<comment type="caution">
    <text evidence="2">The sequence shown here is derived from an EMBL/GenBank/DDBJ whole genome shotgun (WGS) entry which is preliminary data.</text>
</comment>
<keyword evidence="3" id="KW-1185">Reference proteome</keyword>
<organism evidence="2 3">
    <name type="scientific">Gigaspora margarita</name>
    <dbReference type="NCBI Taxonomy" id="4874"/>
    <lineage>
        <taxon>Eukaryota</taxon>
        <taxon>Fungi</taxon>
        <taxon>Fungi incertae sedis</taxon>
        <taxon>Mucoromycota</taxon>
        <taxon>Glomeromycotina</taxon>
        <taxon>Glomeromycetes</taxon>
        <taxon>Diversisporales</taxon>
        <taxon>Gigasporaceae</taxon>
        <taxon>Gigaspora</taxon>
    </lineage>
</organism>
<proteinExistence type="predicted"/>
<name>A0A8H4ERZ1_GIGMA</name>
<feature type="region of interest" description="Disordered" evidence="1">
    <location>
        <begin position="1"/>
        <end position="27"/>
    </location>
</feature>
<reference evidence="2 3" key="1">
    <citation type="journal article" date="2019" name="Environ. Microbiol.">
        <title>At the nexus of three kingdoms: the genome of the mycorrhizal fungus Gigaspora margarita provides insights into plant, endobacterial and fungal interactions.</title>
        <authorList>
            <person name="Venice F."/>
            <person name="Ghignone S."/>
            <person name="Salvioli di Fossalunga A."/>
            <person name="Amselem J."/>
            <person name="Novero M."/>
            <person name="Xianan X."/>
            <person name="Sedzielewska Toro K."/>
            <person name="Morin E."/>
            <person name="Lipzen A."/>
            <person name="Grigoriev I.V."/>
            <person name="Henrissat B."/>
            <person name="Martin F.M."/>
            <person name="Bonfante P."/>
        </authorList>
    </citation>
    <scope>NUCLEOTIDE SEQUENCE [LARGE SCALE GENOMIC DNA]</scope>
    <source>
        <strain evidence="2 3">BEG34</strain>
    </source>
</reference>
<gene>
    <name evidence="2" type="ORF">F8M41_003436</name>
</gene>
<dbReference type="EMBL" id="WTPW01000131">
    <property type="protein sequence ID" value="KAF0543760.1"/>
    <property type="molecule type" value="Genomic_DNA"/>
</dbReference>
<evidence type="ECO:0000313" key="2">
    <source>
        <dbReference type="EMBL" id="KAF0543760.1"/>
    </source>
</evidence>
<accession>A0A8H4ERZ1</accession>
<protein>
    <submittedName>
        <fullName evidence="2">Uncharacterized protein</fullName>
    </submittedName>
</protein>
<evidence type="ECO:0000313" key="3">
    <source>
        <dbReference type="Proteomes" id="UP000439903"/>
    </source>
</evidence>